<feature type="transmembrane region" description="Helical" evidence="1">
    <location>
        <begin position="12"/>
        <end position="31"/>
    </location>
</feature>
<accession>A0A0B2UNU9</accession>
<gene>
    <name evidence="2" type="ORF">Tcan_01187</name>
</gene>
<keyword evidence="1" id="KW-0472">Membrane</keyword>
<keyword evidence="3" id="KW-1185">Reference proteome</keyword>
<comment type="caution">
    <text evidence="2">The sequence shown here is derived from an EMBL/GenBank/DDBJ whole genome shotgun (WGS) entry which is preliminary data.</text>
</comment>
<proteinExistence type="predicted"/>
<sequence>MQKRHMHRNVTFLNAFWCIVVVVEDGLVSIAHQSQPLYVSSLMLHSAAHFYFLFSFISLRIKHAQLGDSSIFFCVPYLGRSYYIGRTIVFVRLLRIKLVKNSFRINRSSRSRL</sequence>
<feature type="transmembrane region" description="Helical" evidence="1">
    <location>
        <begin position="37"/>
        <end position="59"/>
    </location>
</feature>
<reference evidence="2 3" key="1">
    <citation type="submission" date="2014-11" db="EMBL/GenBank/DDBJ databases">
        <title>Genetic blueprint of the zoonotic pathogen Toxocara canis.</title>
        <authorList>
            <person name="Zhu X.-Q."/>
            <person name="Korhonen P.K."/>
            <person name="Cai H."/>
            <person name="Young N.D."/>
            <person name="Nejsum P."/>
            <person name="von Samson-Himmelstjerna G."/>
            <person name="Boag P.R."/>
            <person name="Tan P."/>
            <person name="Li Q."/>
            <person name="Min J."/>
            <person name="Yang Y."/>
            <person name="Wang X."/>
            <person name="Fang X."/>
            <person name="Hall R.S."/>
            <person name="Hofmann A."/>
            <person name="Sternberg P.W."/>
            <person name="Jex A.R."/>
            <person name="Gasser R.B."/>
        </authorList>
    </citation>
    <scope>NUCLEOTIDE SEQUENCE [LARGE SCALE GENOMIC DNA]</scope>
    <source>
        <strain evidence="2">PN_DK_2014</strain>
    </source>
</reference>
<evidence type="ECO:0000313" key="3">
    <source>
        <dbReference type="Proteomes" id="UP000031036"/>
    </source>
</evidence>
<keyword evidence="1" id="KW-0812">Transmembrane</keyword>
<keyword evidence="1" id="KW-1133">Transmembrane helix</keyword>
<evidence type="ECO:0000313" key="2">
    <source>
        <dbReference type="EMBL" id="KHN70630.1"/>
    </source>
</evidence>
<name>A0A0B2UNU9_TOXCA</name>
<dbReference type="Proteomes" id="UP000031036">
    <property type="component" value="Unassembled WGS sequence"/>
</dbReference>
<evidence type="ECO:0000256" key="1">
    <source>
        <dbReference type="SAM" id="Phobius"/>
    </source>
</evidence>
<feature type="non-terminal residue" evidence="2">
    <location>
        <position position="113"/>
    </location>
</feature>
<protein>
    <submittedName>
        <fullName evidence="2">Uncharacterized protein</fullName>
    </submittedName>
</protein>
<organism evidence="2 3">
    <name type="scientific">Toxocara canis</name>
    <name type="common">Canine roundworm</name>
    <dbReference type="NCBI Taxonomy" id="6265"/>
    <lineage>
        <taxon>Eukaryota</taxon>
        <taxon>Metazoa</taxon>
        <taxon>Ecdysozoa</taxon>
        <taxon>Nematoda</taxon>
        <taxon>Chromadorea</taxon>
        <taxon>Rhabditida</taxon>
        <taxon>Spirurina</taxon>
        <taxon>Ascaridomorpha</taxon>
        <taxon>Ascaridoidea</taxon>
        <taxon>Toxocaridae</taxon>
        <taxon>Toxocara</taxon>
    </lineage>
</organism>
<dbReference type="EMBL" id="JPKZ01022855">
    <property type="protein sequence ID" value="KHN70630.1"/>
    <property type="molecule type" value="Genomic_DNA"/>
</dbReference>
<dbReference type="AlphaFoldDB" id="A0A0B2UNU9"/>